<evidence type="ECO:0000256" key="4">
    <source>
        <dbReference type="ARBA" id="ARBA00022989"/>
    </source>
</evidence>
<feature type="transmembrane region" description="Helical" evidence="6">
    <location>
        <begin position="242"/>
        <end position="262"/>
    </location>
</feature>
<keyword evidence="9" id="KW-1185">Reference proteome</keyword>
<dbReference type="AlphaFoldDB" id="A0ABD0YJK9"/>
<feature type="transmembrane region" description="Helical" evidence="6">
    <location>
        <begin position="129"/>
        <end position="149"/>
    </location>
</feature>
<keyword evidence="3 6" id="KW-0812">Transmembrane</keyword>
<dbReference type="GO" id="GO:0016020">
    <property type="term" value="C:membrane"/>
    <property type="evidence" value="ECO:0007669"/>
    <property type="project" value="UniProtKB-SubCell"/>
</dbReference>
<dbReference type="Proteomes" id="UP001558652">
    <property type="component" value="Unassembled WGS sequence"/>
</dbReference>
<keyword evidence="2" id="KW-0813">Transport</keyword>
<dbReference type="EMBL" id="JBFDAA010000006">
    <property type="protein sequence ID" value="KAL1131376.1"/>
    <property type="molecule type" value="Genomic_DNA"/>
</dbReference>
<feature type="transmembrane region" description="Helical" evidence="6">
    <location>
        <begin position="64"/>
        <end position="84"/>
    </location>
</feature>
<reference evidence="8 9" key="1">
    <citation type="submission" date="2024-07" db="EMBL/GenBank/DDBJ databases">
        <title>Chromosome-level genome assembly of the water stick insect Ranatra chinensis (Heteroptera: Nepidae).</title>
        <authorList>
            <person name="Liu X."/>
        </authorList>
    </citation>
    <scope>NUCLEOTIDE SEQUENCE [LARGE SCALE GENOMIC DNA]</scope>
    <source>
        <strain evidence="8">Cailab_2021Rc</strain>
        <tissue evidence="8">Muscle</tissue>
    </source>
</reference>
<dbReference type="Pfam" id="PF01490">
    <property type="entry name" value="Aa_trans"/>
    <property type="match status" value="1"/>
</dbReference>
<evidence type="ECO:0000256" key="6">
    <source>
        <dbReference type="SAM" id="Phobius"/>
    </source>
</evidence>
<evidence type="ECO:0000256" key="1">
    <source>
        <dbReference type="ARBA" id="ARBA00004370"/>
    </source>
</evidence>
<keyword evidence="4 6" id="KW-1133">Transmembrane helix</keyword>
<feature type="transmembrane region" description="Helical" evidence="6">
    <location>
        <begin position="6"/>
        <end position="27"/>
    </location>
</feature>
<dbReference type="PANTHER" id="PTHR48017">
    <property type="entry name" value="OS05G0424000 PROTEIN-RELATED"/>
    <property type="match status" value="1"/>
</dbReference>
<keyword evidence="5 6" id="KW-0472">Membrane</keyword>
<feature type="transmembrane region" description="Helical" evidence="6">
    <location>
        <begin position="306"/>
        <end position="328"/>
    </location>
</feature>
<evidence type="ECO:0000313" key="9">
    <source>
        <dbReference type="Proteomes" id="UP001558652"/>
    </source>
</evidence>
<evidence type="ECO:0000256" key="2">
    <source>
        <dbReference type="ARBA" id="ARBA00022448"/>
    </source>
</evidence>
<feature type="transmembrane region" description="Helical" evidence="6">
    <location>
        <begin position="169"/>
        <end position="190"/>
    </location>
</feature>
<name>A0ABD0YJK9_9HEMI</name>
<evidence type="ECO:0000313" key="8">
    <source>
        <dbReference type="EMBL" id="KAL1131376.1"/>
    </source>
</evidence>
<gene>
    <name evidence="8" type="ORF">AAG570_010993</name>
</gene>
<proteinExistence type="predicted"/>
<comment type="subcellular location">
    <subcellularLocation>
        <location evidence="1">Membrane</location>
    </subcellularLocation>
</comment>
<evidence type="ECO:0000256" key="3">
    <source>
        <dbReference type="ARBA" id="ARBA00022692"/>
    </source>
</evidence>
<feature type="transmembrane region" description="Helical" evidence="6">
    <location>
        <begin position="104"/>
        <end position="122"/>
    </location>
</feature>
<protein>
    <recommendedName>
        <fullName evidence="7">Amino acid transporter transmembrane domain-containing protein</fullName>
    </recommendedName>
</protein>
<accession>A0ABD0YJK9</accession>
<organism evidence="8 9">
    <name type="scientific">Ranatra chinensis</name>
    <dbReference type="NCBI Taxonomy" id="642074"/>
    <lineage>
        <taxon>Eukaryota</taxon>
        <taxon>Metazoa</taxon>
        <taxon>Ecdysozoa</taxon>
        <taxon>Arthropoda</taxon>
        <taxon>Hexapoda</taxon>
        <taxon>Insecta</taxon>
        <taxon>Pterygota</taxon>
        <taxon>Neoptera</taxon>
        <taxon>Paraneoptera</taxon>
        <taxon>Hemiptera</taxon>
        <taxon>Heteroptera</taxon>
        <taxon>Panheteroptera</taxon>
        <taxon>Nepomorpha</taxon>
        <taxon>Nepidae</taxon>
        <taxon>Ranatrinae</taxon>
        <taxon>Ranatra</taxon>
    </lineage>
</organism>
<feature type="domain" description="Amino acid transporter transmembrane" evidence="7">
    <location>
        <begin position="5"/>
        <end position="335"/>
    </location>
</feature>
<comment type="caution">
    <text evidence="8">The sequence shown here is derived from an EMBL/GenBank/DDBJ whole genome shotgun (WGS) entry which is preliminary data.</text>
</comment>
<evidence type="ECO:0000256" key="5">
    <source>
        <dbReference type="ARBA" id="ARBA00023136"/>
    </source>
</evidence>
<evidence type="ECO:0000259" key="7">
    <source>
        <dbReference type="Pfam" id="PF01490"/>
    </source>
</evidence>
<feature type="transmembrane region" description="Helical" evidence="6">
    <location>
        <begin position="202"/>
        <end position="222"/>
    </location>
</feature>
<dbReference type="InterPro" id="IPR013057">
    <property type="entry name" value="AA_transpt_TM"/>
</dbReference>
<feature type="transmembrane region" description="Helical" evidence="6">
    <location>
        <begin position="283"/>
        <end position="300"/>
    </location>
</feature>
<sequence>MFIFTGWVGIPLAFTVFCIQVYTAILLGKCWVIAESLEADISSRNRSPYAALAEMAYGRRTGTFVTLILGLTIFGGGIPNLLIASQNLQVMGLKLSSFEMDFSYCYWMIIIGLFLCPLMWLGSPKDMKWLALVSVFTVTAASILTWVCLIKIEVDSPPPVPSPTWESVAIAYGILAFQFDIHPMILTVQIDMKDKNRLGQAILLGFLVSGGMFLITTILVYTKLGTDVHYNTLQGLRTSVTLYAAIFLVTLQICLSMVVGSSPLFQNIEDKLQIDPKFNWKRILVRTLLTLLGVAIAEAVPRFDLIMGLVGGSLTGQLMFIFPPLIYARLRSLQARRRVESYVATHSDTFLGPPKYGTIADPEDRALVFGLAPNDPTTFEDNAALVPRERFLKAVQRPVYGLPSSSMQVVPKRKAASISDHLYDIICLDKALEEGPMSLCEKAFNGILLSAGVAATLISTYFSLQGTIEYGEFVPSCVVNVTMSFRL</sequence>